<dbReference type="EMBL" id="JAAAMV010000009">
    <property type="protein sequence ID" value="NBD24904.1"/>
    <property type="molecule type" value="Genomic_DNA"/>
</dbReference>
<gene>
    <name evidence="2" type="ORF">GT019_13545</name>
</gene>
<name>A0ABW9XQI6_9BACL</name>
<dbReference type="PROSITE" id="PS51186">
    <property type="entry name" value="GNAT"/>
    <property type="match status" value="1"/>
</dbReference>
<evidence type="ECO:0000313" key="2">
    <source>
        <dbReference type="EMBL" id="NBD24904.1"/>
    </source>
</evidence>
<dbReference type="Gene3D" id="3.40.630.30">
    <property type="match status" value="1"/>
</dbReference>
<evidence type="ECO:0000259" key="1">
    <source>
        <dbReference type="PROSITE" id="PS51186"/>
    </source>
</evidence>
<dbReference type="InterPro" id="IPR000182">
    <property type="entry name" value="GNAT_dom"/>
</dbReference>
<feature type="domain" description="N-acetyltransferase" evidence="1">
    <location>
        <begin position="98"/>
        <end position="225"/>
    </location>
</feature>
<dbReference type="InterPro" id="IPR016181">
    <property type="entry name" value="Acyl_CoA_acyltransferase"/>
</dbReference>
<organism evidence="2 3">
    <name type="scientific">Paenibacillus glycinis</name>
    <dbReference type="NCBI Taxonomy" id="2697035"/>
    <lineage>
        <taxon>Bacteria</taxon>
        <taxon>Bacillati</taxon>
        <taxon>Bacillota</taxon>
        <taxon>Bacilli</taxon>
        <taxon>Bacillales</taxon>
        <taxon>Paenibacillaceae</taxon>
        <taxon>Paenibacillus</taxon>
    </lineage>
</organism>
<comment type="caution">
    <text evidence="2">The sequence shown here is derived from an EMBL/GenBank/DDBJ whole genome shotgun (WGS) entry which is preliminary data.</text>
</comment>
<reference evidence="2 3" key="1">
    <citation type="submission" date="2020-01" db="EMBL/GenBank/DDBJ databases">
        <title>Paenibacillus soybeanensis sp. nov. isolated from the nodules of soybean (Glycine max(L.) Merr).</title>
        <authorList>
            <person name="Wang H."/>
        </authorList>
    </citation>
    <scope>NUCLEOTIDE SEQUENCE [LARGE SCALE GENOMIC DNA]</scope>
    <source>
        <strain evidence="2 3">T1</strain>
    </source>
</reference>
<dbReference type="SUPFAM" id="SSF55729">
    <property type="entry name" value="Acyl-CoA N-acyltransferases (Nat)"/>
    <property type="match status" value="1"/>
</dbReference>
<protein>
    <submittedName>
        <fullName evidence="2">GNAT family N-acetyltransferase</fullName>
    </submittedName>
</protein>
<dbReference type="CDD" id="cd04301">
    <property type="entry name" value="NAT_SF"/>
    <property type="match status" value="1"/>
</dbReference>
<dbReference type="InterPro" id="IPR027365">
    <property type="entry name" value="GNAT_acetyltra_YdfB-like"/>
</dbReference>
<dbReference type="Proteomes" id="UP000665561">
    <property type="component" value="Unassembled WGS sequence"/>
</dbReference>
<proteinExistence type="predicted"/>
<keyword evidence="3" id="KW-1185">Reference proteome</keyword>
<sequence length="225" mass="24680">MELQAEALYAHDSKGSLLTINEPGGGPAPRMFLGRTIQGTTVCRFRHDVPDDLVRRLEALCAEDGRGDLRSTPRHFDSYMYLLDAQVYTMGPAYLVPVDLADERPVASNPVTVTRQNAELLAGDFDWLIPEVDDAQPCIAAVSDGRAVSVCRSVRIASRAHEAGLETLPEFRGQGYAAAVVAGWAEAVRRADRIPLYSTFWDNHSSRRVAQKLGLACYGTDFVIV</sequence>
<accession>A0ABW9XQI6</accession>
<dbReference type="Pfam" id="PF12746">
    <property type="entry name" value="GNAT_acetyltran"/>
    <property type="match status" value="1"/>
</dbReference>
<evidence type="ECO:0000313" key="3">
    <source>
        <dbReference type="Proteomes" id="UP000665561"/>
    </source>
</evidence>